<dbReference type="Proteomes" id="UP000735302">
    <property type="component" value="Unassembled WGS sequence"/>
</dbReference>
<dbReference type="SUPFAM" id="SSF49785">
    <property type="entry name" value="Galactose-binding domain-like"/>
    <property type="match status" value="1"/>
</dbReference>
<keyword evidence="4" id="KW-0904">Protein phosphatase</keyword>
<feature type="domain" description="Tyrosine-protein phosphatase" evidence="8">
    <location>
        <begin position="850"/>
        <end position="1120"/>
    </location>
</feature>
<feature type="region of interest" description="Disordered" evidence="6">
    <location>
        <begin position="484"/>
        <end position="514"/>
    </location>
</feature>
<dbReference type="InterPro" id="IPR016130">
    <property type="entry name" value="Tyr_Pase_AS"/>
</dbReference>
<dbReference type="PROSITE" id="PS50055">
    <property type="entry name" value="TYR_PHOSPHATASE_PTP"/>
    <property type="match status" value="2"/>
</dbReference>
<evidence type="ECO:0000313" key="11">
    <source>
        <dbReference type="Proteomes" id="UP000735302"/>
    </source>
</evidence>
<proteinExistence type="inferred from homology"/>
<dbReference type="InterPro" id="IPR000387">
    <property type="entry name" value="Tyr_Pase_dom"/>
</dbReference>
<dbReference type="EC" id="3.1.3.48" evidence="2"/>
<dbReference type="SMART" id="SM00194">
    <property type="entry name" value="PTPc"/>
    <property type="match status" value="2"/>
</dbReference>
<name>A0AAV3WRV1_9GAST</name>
<evidence type="ECO:0000313" key="10">
    <source>
        <dbReference type="EMBL" id="GFN73655.1"/>
    </source>
</evidence>
<feature type="region of interest" description="Disordered" evidence="6">
    <location>
        <begin position="1125"/>
        <end position="1151"/>
    </location>
</feature>
<keyword evidence="7" id="KW-0812">Transmembrane</keyword>
<dbReference type="Gene3D" id="2.60.120.260">
    <property type="entry name" value="Galactose-binding domain-like"/>
    <property type="match status" value="1"/>
</dbReference>
<dbReference type="SUPFAM" id="SSF52799">
    <property type="entry name" value="(Phosphotyrosine protein) phosphatases II"/>
    <property type="match status" value="2"/>
</dbReference>
<dbReference type="Gene3D" id="3.90.190.10">
    <property type="entry name" value="Protein tyrosine phosphatase superfamily"/>
    <property type="match status" value="2"/>
</dbReference>
<feature type="domain" description="Tyrosine-protein phosphatase" evidence="8">
    <location>
        <begin position="562"/>
        <end position="814"/>
    </location>
</feature>
<evidence type="ECO:0000256" key="4">
    <source>
        <dbReference type="ARBA" id="ARBA00022912"/>
    </source>
</evidence>
<comment type="similarity">
    <text evidence="1">Belongs to the protein-tyrosine phosphatase family.</text>
</comment>
<keyword evidence="10" id="KW-0675">Receptor</keyword>
<accession>A0AAV3WRV1</accession>
<evidence type="ECO:0000259" key="8">
    <source>
        <dbReference type="PROSITE" id="PS50055"/>
    </source>
</evidence>
<dbReference type="PANTHER" id="PTHR19134">
    <property type="entry name" value="RECEPTOR-TYPE TYROSINE-PROTEIN PHOSPHATASE"/>
    <property type="match status" value="1"/>
</dbReference>
<keyword evidence="3" id="KW-0378">Hydrolase</keyword>
<dbReference type="InterPro" id="IPR050348">
    <property type="entry name" value="Protein-Tyr_Phosphatase"/>
</dbReference>
<feature type="transmembrane region" description="Helical" evidence="7">
    <location>
        <begin position="15"/>
        <end position="35"/>
    </location>
</feature>
<dbReference type="InterPro" id="IPR003595">
    <property type="entry name" value="Tyr_Pase_cat"/>
</dbReference>
<keyword evidence="11" id="KW-1185">Reference proteome</keyword>
<feature type="transmembrane region" description="Helical" evidence="7">
    <location>
        <begin position="450"/>
        <end position="474"/>
    </location>
</feature>
<dbReference type="PANTHER" id="PTHR19134:SF562">
    <property type="entry name" value="PROTEIN-TYROSINE-PHOSPHATASE"/>
    <property type="match status" value="1"/>
</dbReference>
<evidence type="ECO:0000256" key="5">
    <source>
        <dbReference type="ARBA" id="ARBA00051722"/>
    </source>
</evidence>
<dbReference type="EMBL" id="BLXT01000021">
    <property type="protein sequence ID" value="GFN73655.1"/>
    <property type="molecule type" value="Genomic_DNA"/>
</dbReference>
<sequence length="1161" mass="130297">MATDLNLPGIPSKYFIFRLIVCFILFQRCSANICYTKNELNAKSECKYHCHCQDDAACNRTTGRCPSKCAAGWFGPGCQYVSLPFSPESNSSGLYWLTDETDDTCNIGGIQSVSVNLKTPQILTWVRIVVDNDVNLGDIQLLYKKEDETQQRCLTNRVSRVDNTTVDIFCPTSDIVKGVILSGRGVKSLCSLYISGGRNVALKQRTQQSSTYLKSDTLWLSSNAVDGSVYSDVELKDIALTCTHTKESEFGQWNLTFERPVELYKMVLNNRWQSCCRVRLKGFTLRTLNRKKKSVFDYTDQEKNVQSDYIIIHKQSAEKSVKFIEITKGSDSEILTLCEVFAYGEVKCLPKRFGRECERVCNCADQTEACFVSTGGCPSGCAAGYTGEDCYTRCPKGRFGFICNSTCSVHCDGADNACDPISGSCDRGCVPGYQPPLCTKVIENSHQDGIIIGAIVGVTLGLIIIVTILFIYLFRCHSTSGPSLKIGRQGSQQDEGSRLELQNRPTSSGWRKLSRTPRLSVRTILEEESPDSVYTNMLPGNTAVPIKDLRSFLHQHTTDSFLINQFESIPMANSYAKEHGTASHNVKKNRYKNIVPYDHCRVILCTDAQKKHNDYINASFIKSFDNTQKYIAAQAPTDQTSNDFVRMLWEKRIDRVVMLTNVVEQRKIKCAVYWPQDVDKVFEEITVKLISLRVYAEYTIRHLQLTKNGENHRTLTQFHFTAWPDNSVPDSPWGLVDFQQRVMTAPGDGPLLVHCSAGVGRTGTFIALCNLLEEAEALDKMDFLSTLWALRQDRMSMIQTDEQYIFLHKTALAAHLIAGTSFRQNDIASKFMDLKIEGTDAKKGAGFGTYIQEFNAVTEATIDETCHQGMCPEEAEDVYQNSRAAVNKEKNRVKNILPKDAYRPVLACEIKSLSKYINAAFVPNFTKDRHDILTQLPLPSTVTDFWRLVTQFQVGLVVAFEADSKNADETVGAFLPENDEEPLKSELFEIQARLERETSLWQELSVTVFKKRRSLLAGDCEHRVLCLLCKNADTDPDNMLQLQRKIKSCRPVKPARTLYMCRNGADFCGLVCVQSILLDRLEVDHCLAVPYVVGAIKAIRPQVIPTEDQYRCLYLVLKRQHESTANSTHGAEGDRNSNNAVEASPGEDPDNVYCNVGAVGK</sequence>
<evidence type="ECO:0000259" key="9">
    <source>
        <dbReference type="PROSITE" id="PS50056"/>
    </source>
</evidence>
<dbReference type="PROSITE" id="PS00383">
    <property type="entry name" value="TYR_PHOSPHATASE_1"/>
    <property type="match status" value="1"/>
</dbReference>
<protein>
    <recommendedName>
        <fullName evidence="2">protein-tyrosine-phosphatase</fullName>
        <ecNumber evidence="2">3.1.3.48</ecNumber>
    </recommendedName>
</protein>
<organism evidence="10 11">
    <name type="scientific">Plakobranchus ocellatus</name>
    <dbReference type="NCBI Taxonomy" id="259542"/>
    <lineage>
        <taxon>Eukaryota</taxon>
        <taxon>Metazoa</taxon>
        <taxon>Spiralia</taxon>
        <taxon>Lophotrochozoa</taxon>
        <taxon>Mollusca</taxon>
        <taxon>Gastropoda</taxon>
        <taxon>Heterobranchia</taxon>
        <taxon>Euthyneura</taxon>
        <taxon>Panpulmonata</taxon>
        <taxon>Sacoglossa</taxon>
        <taxon>Placobranchoidea</taxon>
        <taxon>Plakobranchidae</taxon>
        <taxon>Plakobranchus</taxon>
    </lineage>
</organism>
<dbReference type="InterPro" id="IPR029021">
    <property type="entry name" value="Prot-tyrosine_phosphatase-like"/>
</dbReference>
<keyword evidence="7" id="KW-0472">Membrane</keyword>
<reference evidence="10 11" key="1">
    <citation type="journal article" date="2021" name="Elife">
        <title>Chloroplast acquisition without the gene transfer in kleptoplastic sea slugs, Plakobranchus ocellatus.</title>
        <authorList>
            <person name="Maeda T."/>
            <person name="Takahashi S."/>
            <person name="Yoshida T."/>
            <person name="Shimamura S."/>
            <person name="Takaki Y."/>
            <person name="Nagai Y."/>
            <person name="Toyoda A."/>
            <person name="Suzuki Y."/>
            <person name="Arimoto A."/>
            <person name="Ishii H."/>
            <person name="Satoh N."/>
            <person name="Nishiyama T."/>
            <person name="Hasebe M."/>
            <person name="Maruyama T."/>
            <person name="Minagawa J."/>
            <person name="Obokata J."/>
            <person name="Shigenobu S."/>
        </authorList>
    </citation>
    <scope>NUCLEOTIDE SEQUENCE [LARGE SCALE GENOMIC DNA]</scope>
</reference>
<evidence type="ECO:0000256" key="3">
    <source>
        <dbReference type="ARBA" id="ARBA00022801"/>
    </source>
</evidence>
<evidence type="ECO:0000256" key="2">
    <source>
        <dbReference type="ARBA" id="ARBA00013064"/>
    </source>
</evidence>
<dbReference type="AlphaFoldDB" id="A0AAV3WRV1"/>
<evidence type="ECO:0000256" key="1">
    <source>
        <dbReference type="ARBA" id="ARBA00009580"/>
    </source>
</evidence>
<evidence type="ECO:0000256" key="6">
    <source>
        <dbReference type="SAM" id="MobiDB-lite"/>
    </source>
</evidence>
<dbReference type="InterPro" id="IPR008979">
    <property type="entry name" value="Galactose-bd-like_sf"/>
</dbReference>
<dbReference type="Pfam" id="PF00102">
    <property type="entry name" value="Y_phosphatase"/>
    <property type="match status" value="2"/>
</dbReference>
<gene>
    <name evidence="10" type="ORF">PoB_000016100</name>
</gene>
<feature type="domain" description="Tyrosine specific protein phosphatases" evidence="9">
    <location>
        <begin position="1037"/>
        <end position="1111"/>
    </location>
</feature>
<comment type="caution">
    <text evidence="10">The sequence shown here is derived from an EMBL/GenBank/DDBJ whole genome shotgun (WGS) entry which is preliminary data.</text>
</comment>
<feature type="domain" description="Tyrosine specific protein phosphatases" evidence="9">
    <location>
        <begin position="736"/>
        <end position="805"/>
    </location>
</feature>
<dbReference type="PROSITE" id="PS50056">
    <property type="entry name" value="TYR_PHOSPHATASE_2"/>
    <property type="match status" value="2"/>
</dbReference>
<dbReference type="CDD" id="cd00047">
    <property type="entry name" value="PTPc"/>
    <property type="match status" value="1"/>
</dbReference>
<dbReference type="PRINTS" id="PR00700">
    <property type="entry name" value="PRTYPHPHTASE"/>
</dbReference>
<keyword evidence="7" id="KW-1133">Transmembrane helix</keyword>
<dbReference type="SMART" id="SM00404">
    <property type="entry name" value="PTPc_motif"/>
    <property type="match status" value="2"/>
</dbReference>
<dbReference type="FunFam" id="3.90.190.10:FF:000102">
    <property type="entry name" value="Receptor-type tyrosine-protein phosphatase"/>
    <property type="match status" value="1"/>
</dbReference>
<dbReference type="Gene3D" id="2.170.300.10">
    <property type="entry name" value="Tie2 ligand-binding domain superfamily"/>
    <property type="match status" value="1"/>
</dbReference>
<comment type="catalytic activity">
    <reaction evidence="5">
        <text>O-phospho-L-tyrosyl-[protein] + H2O = L-tyrosyl-[protein] + phosphate</text>
        <dbReference type="Rhea" id="RHEA:10684"/>
        <dbReference type="Rhea" id="RHEA-COMP:10136"/>
        <dbReference type="Rhea" id="RHEA-COMP:20101"/>
        <dbReference type="ChEBI" id="CHEBI:15377"/>
        <dbReference type="ChEBI" id="CHEBI:43474"/>
        <dbReference type="ChEBI" id="CHEBI:46858"/>
        <dbReference type="ChEBI" id="CHEBI:61978"/>
        <dbReference type="EC" id="3.1.3.48"/>
    </reaction>
</comment>
<evidence type="ECO:0000256" key="7">
    <source>
        <dbReference type="SAM" id="Phobius"/>
    </source>
</evidence>
<dbReference type="GO" id="GO:0004725">
    <property type="term" value="F:protein tyrosine phosphatase activity"/>
    <property type="evidence" value="ECO:0007669"/>
    <property type="project" value="UniProtKB-EC"/>
</dbReference>
<dbReference type="InterPro" id="IPR000242">
    <property type="entry name" value="PTP_cat"/>
</dbReference>